<proteinExistence type="predicted"/>
<sequence length="113" mass="13656">MWIEEGQKIEVQGMEDGFYGVWFPTTFLKRFLEKCFMIYDEFVNENENSKHSHEMVQISQLQPILPNINNKSWVNNDVVEVYEFNCWWVEKIIQPLPCETKYVVYFLESSQEM</sequence>
<evidence type="ECO:0000313" key="2">
    <source>
        <dbReference type="Proteomes" id="UP000828922"/>
    </source>
</evidence>
<dbReference type="Proteomes" id="UP000828922">
    <property type="component" value="Linkage Group LG07"/>
</dbReference>
<protein>
    <submittedName>
        <fullName evidence="1">Uncharacterized protein</fullName>
    </submittedName>
</protein>
<organism evidence="1 2">
    <name type="scientific">Sphagnum magellanicum</name>
    <dbReference type="NCBI Taxonomy" id="128215"/>
    <lineage>
        <taxon>Eukaryota</taxon>
        <taxon>Viridiplantae</taxon>
        <taxon>Streptophyta</taxon>
        <taxon>Embryophyta</taxon>
        <taxon>Bryophyta</taxon>
        <taxon>Sphagnophytina</taxon>
        <taxon>Sphagnopsida</taxon>
        <taxon>Sphagnales</taxon>
        <taxon>Sphagnaceae</taxon>
        <taxon>Sphagnum</taxon>
    </lineage>
</organism>
<reference evidence="2" key="1">
    <citation type="journal article" date="2022" name="New Phytol.">
        <title>Phylogenomic structure and speciation in an emerging model: the Sphagnum magellanicum complex (Bryophyta).</title>
        <authorList>
            <person name="Shaw A.J."/>
            <person name="Piatkowski B."/>
            <person name="Duffy A.M."/>
            <person name="Aguero B."/>
            <person name="Imwattana K."/>
            <person name="Nieto-Lugilde M."/>
            <person name="Healey A."/>
            <person name="Weston D.J."/>
            <person name="Patel M.N."/>
            <person name="Schmutz J."/>
            <person name="Grimwood J."/>
            <person name="Yavitt J.B."/>
            <person name="Hassel K."/>
            <person name="Stenoien H.K."/>
            <person name="Flatberg K.I."/>
            <person name="Bickford C.P."/>
            <person name="Hicks K.A."/>
        </authorList>
    </citation>
    <scope>NUCLEOTIDE SEQUENCE [LARGE SCALE GENOMIC DNA]</scope>
</reference>
<keyword evidence="2" id="KW-1185">Reference proteome</keyword>
<dbReference type="EMBL" id="CM038913">
    <property type="protein sequence ID" value="KAH9557496.1"/>
    <property type="molecule type" value="Genomic_DNA"/>
</dbReference>
<accession>A0ACB8HMN0</accession>
<gene>
    <name evidence="1" type="ORF">CY35_07G087100</name>
</gene>
<name>A0ACB8HMN0_9BRYO</name>
<comment type="caution">
    <text evidence="1">The sequence shown here is derived from an EMBL/GenBank/DDBJ whole genome shotgun (WGS) entry which is preliminary data.</text>
</comment>
<evidence type="ECO:0000313" key="1">
    <source>
        <dbReference type="EMBL" id="KAH9557496.1"/>
    </source>
</evidence>